<name>A0A285IPB0_9RHOB</name>
<accession>A0A285IPB0</accession>
<sequence>MEPFSLLSVGMIIAADFDKQLHLMAGMAIHVAAQELELTPLEACLLSFGAGLAKEAWDSRGHGNVEFEDLAATAFGCQVTIRF</sequence>
<evidence type="ECO:0000313" key="1">
    <source>
        <dbReference type="EMBL" id="PJE31478.1"/>
    </source>
</evidence>
<dbReference type="AlphaFoldDB" id="A0A285IPB0"/>
<reference evidence="2 3" key="1">
    <citation type="submission" date="2017-09" db="EMBL/GenBank/DDBJ databases">
        <authorList>
            <person name="Ehlers B."/>
            <person name="Leendertz F.H."/>
        </authorList>
    </citation>
    <scope>NUCLEOTIDE SEQUENCE [LARGE SCALE GENOMIC DNA]</scope>
    <source>
        <strain evidence="2 3">CGMCC 1.12662</strain>
    </source>
</reference>
<evidence type="ECO:0000313" key="4">
    <source>
        <dbReference type="Proteomes" id="UP000231702"/>
    </source>
</evidence>
<evidence type="ECO:0000313" key="3">
    <source>
        <dbReference type="Proteomes" id="UP000231655"/>
    </source>
</evidence>
<dbReference type="Proteomes" id="UP000231702">
    <property type="component" value="Unassembled WGS sequence"/>
</dbReference>
<gene>
    <name evidence="1" type="ORF">CVM39_03770</name>
    <name evidence="2" type="ORF">SAMN06297129_1607</name>
</gene>
<protein>
    <submittedName>
        <fullName evidence="2">Uncharacterized protein</fullName>
    </submittedName>
</protein>
<dbReference type="EMBL" id="OBEA01000003">
    <property type="protein sequence ID" value="SNY49812.1"/>
    <property type="molecule type" value="Genomic_DNA"/>
</dbReference>
<keyword evidence="4" id="KW-1185">Reference proteome</keyword>
<evidence type="ECO:0000313" key="2">
    <source>
        <dbReference type="EMBL" id="SNY49812.1"/>
    </source>
</evidence>
<proteinExistence type="predicted"/>
<dbReference type="OrthoDB" id="7871723at2"/>
<dbReference type="RefSeq" id="WP_097145377.1">
    <property type="nucleotide sequence ID" value="NZ_OBEA01000003.1"/>
</dbReference>
<organism evidence="2 3">
    <name type="scientific">Pseudooceanicola antarcticus</name>
    <dbReference type="NCBI Taxonomy" id="1247613"/>
    <lineage>
        <taxon>Bacteria</taxon>
        <taxon>Pseudomonadati</taxon>
        <taxon>Pseudomonadota</taxon>
        <taxon>Alphaproteobacteria</taxon>
        <taxon>Rhodobacterales</taxon>
        <taxon>Paracoccaceae</taxon>
        <taxon>Pseudooceanicola</taxon>
    </lineage>
</organism>
<dbReference type="EMBL" id="PGTD01000009">
    <property type="protein sequence ID" value="PJE31478.1"/>
    <property type="molecule type" value="Genomic_DNA"/>
</dbReference>
<dbReference type="Proteomes" id="UP000231655">
    <property type="component" value="Unassembled WGS sequence"/>
</dbReference>
<reference evidence="1 4" key="2">
    <citation type="journal article" date="2018" name="Int. J. Syst. Evol. Microbiol.">
        <title>Pseudooceanicola lipolyticus sp. nov., a marine alphaproteobacterium, reclassification of Oceanicola flagellatus as Pseudooceanicola flagellatus comb. nov. and emended description of the genus Pseudooceanicola.</title>
        <authorList>
            <person name="Huang M.-M."/>
            <person name="Guo L.-L."/>
            <person name="Wu Y.-H."/>
            <person name="Lai Q.-L."/>
            <person name="Shao Z.-Z."/>
            <person name="Wang C.-S."/>
            <person name="Wu M."/>
            <person name="Xu X.-W."/>
        </authorList>
    </citation>
    <scope>NUCLEOTIDE SEQUENCE [LARGE SCALE GENOMIC DNA]</scope>
    <source>
        <strain evidence="1 4">Ar-45</strain>
    </source>
</reference>